<reference evidence="2" key="1">
    <citation type="journal article" date="2022" name="IScience">
        <title>Evolution of zygomycete secretomes and the origins of terrestrial fungal ecologies.</title>
        <authorList>
            <person name="Chang Y."/>
            <person name="Wang Y."/>
            <person name="Mondo S."/>
            <person name="Ahrendt S."/>
            <person name="Andreopoulos W."/>
            <person name="Barry K."/>
            <person name="Beard J."/>
            <person name="Benny G.L."/>
            <person name="Blankenship S."/>
            <person name="Bonito G."/>
            <person name="Cuomo C."/>
            <person name="Desiro A."/>
            <person name="Gervers K.A."/>
            <person name="Hundley H."/>
            <person name="Kuo A."/>
            <person name="LaButti K."/>
            <person name="Lang B.F."/>
            <person name="Lipzen A."/>
            <person name="O'Donnell K."/>
            <person name="Pangilinan J."/>
            <person name="Reynolds N."/>
            <person name="Sandor L."/>
            <person name="Smith M.E."/>
            <person name="Tsang A."/>
            <person name="Grigoriev I.V."/>
            <person name="Stajich J.E."/>
            <person name="Spatafora J.W."/>
        </authorList>
    </citation>
    <scope>NUCLEOTIDE SEQUENCE</scope>
    <source>
        <strain evidence="2">RSA 2281</strain>
    </source>
</reference>
<sequence length="77" mass="9485">MQNQSNQRILYRAANHHDNNSFFFIYIYSQGFKNVLFFPFLCYMTLCIFLFTFVHHLLVSFHIIFLNILYEILRKRI</sequence>
<keyword evidence="1" id="KW-0472">Membrane</keyword>
<evidence type="ECO:0000313" key="3">
    <source>
        <dbReference type="Proteomes" id="UP001209540"/>
    </source>
</evidence>
<evidence type="ECO:0000256" key="1">
    <source>
        <dbReference type="SAM" id="Phobius"/>
    </source>
</evidence>
<keyword evidence="1" id="KW-0812">Transmembrane</keyword>
<proteinExistence type="predicted"/>
<dbReference type="AlphaFoldDB" id="A0AAD5PEP0"/>
<organism evidence="2 3">
    <name type="scientific">Phascolomyces articulosus</name>
    <dbReference type="NCBI Taxonomy" id="60185"/>
    <lineage>
        <taxon>Eukaryota</taxon>
        <taxon>Fungi</taxon>
        <taxon>Fungi incertae sedis</taxon>
        <taxon>Mucoromycota</taxon>
        <taxon>Mucoromycotina</taxon>
        <taxon>Mucoromycetes</taxon>
        <taxon>Mucorales</taxon>
        <taxon>Lichtheimiaceae</taxon>
        <taxon>Phascolomyces</taxon>
    </lineage>
</organism>
<evidence type="ECO:0000313" key="2">
    <source>
        <dbReference type="EMBL" id="KAI9264373.1"/>
    </source>
</evidence>
<name>A0AAD5PEP0_9FUNG</name>
<feature type="transmembrane region" description="Helical" evidence="1">
    <location>
        <begin position="37"/>
        <end position="70"/>
    </location>
</feature>
<dbReference type="Proteomes" id="UP001209540">
    <property type="component" value="Unassembled WGS sequence"/>
</dbReference>
<dbReference type="EMBL" id="JAIXMP010000012">
    <property type="protein sequence ID" value="KAI9264373.1"/>
    <property type="molecule type" value="Genomic_DNA"/>
</dbReference>
<gene>
    <name evidence="2" type="ORF">BDA99DRAFT_55953</name>
</gene>
<keyword evidence="3" id="KW-1185">Reference proteome</keyword>
<reference evidence="2" key="2">
    <citation type="submission" date="2023-02" db="EMBL/GenBank/DDBJ databases">
        <authorList>
            <consortium name="DOE Joint Genome Institute"/>
            <person name="Mondo S.J."/>
            <person name="Chang Y."/>
            <person name="Wang Y."/>
            <person name="Ahrendt S."/>
            <person name="Andreopoulos W."/>
            <person name="Barry K."/>
            <person name="Beard J."/>
            <person name="Benny G.L."/>
            <person name="Blankenship S."/>
            <person name="Bonito G."/>
            <person name="Cuomo C."/>
            <person name="Desiro A."/>
            <person name="Gervers K.A."/>
            <person name="Hundley H."/>
            <person name="Kuo A."/>
            <person name="LaButti K."/>
            <person name="Lang B.F."/>
            <person name="Lipzen A."/>
            <person name="O'Donnell K."/>
            <person name="Pangilinan J."/>
            <person name="Reynolds N."/>
            <person name="Sandor L."/>
            <person name="Smith M.W."/>
            <person name="Tsang A."/>
            <person name="Grigoriev I.V."/>
            <person name="Stajich J.E."/>
            <person name="Spatafora J.W."/>
        </authorList>
    </citation>
    <scope>NUCLEOTIDE SEQUENCE</scope>
    <source>
        <strain evidence="2">RSA 2281</strain>
    </source>
</reference>
<protein>
    <submittedName>
        <fullName evidence="2">Uncharacterized protein</fullName>
    </submittedName>
</protein>
<keyword evidence="1" id="KW-1133">Transmembrane helix</keyword>
<comment type="caution">
    <text evidence="2">The sequence shown here is derived from an EMBL/GenBank/DDBJ whole genome shotgun (WGS) entry which is preliminary data.</text>
</comment>
<accession>A0AAD5PEP0</accession>